<evidence type="ECO:0000313" key="3">
    <source>
        <dbReference type="Proteomes" id="UP000824681"/>
    </source>
</evidence>
<dbReference type="RefSeq" id="WP_281426315.1">
    <property type="nucleotide sequence ID" value="NZ_CP068985.1"/>
</dbReference>
<evidence type="ECO:0000313" key="2">
    <source>
        <dbReference type="EMBL" id="QYC38163.1"/>
    </source>
</evidence>
<dbReference type="InterPro" id="IPR036873">
    <property type="entry name" value="Rhodanese-like_dom_sf"/>
</dbReference>
<name>A0ABX8TS08_9ACTN</name>
<feature type="domain" description="Rhodanese" evidence="1">
    <location>
        <begin position="1"/>
        <end position="41"/>
    </location>
</feature>
<protein>
    <recommendedName>
        <fullName evidence="1">Rhodanese domain-containing protein</fullName>
    </recommendedName>
</protein>
<accession>A0ABX8TS08</accession>
<evidence type="ECO:0000259" key="1">
    <source>
        <dbReference type="PROSITE" id="PS50206"/>
    </source>
</evidence>
<dbReference type="PROSITE" id="PS50206">
    <property type="entry name" value="RHODANESE_3"/>
    <property type="match status" value="1"/>
</dbReference>
<keyword evidence="3" id="KW-1185">Reference proteome</keyword>
<proteinExistence type="predicted"/>
<dbReference type="Proteomes" id="UP000824681">
    <property type="component" value="Chromosome"/>
</dbReference>
<sequence>MHCASGYRAAVAASMLAAAGRDVVLIDDEYAGDKHGLPVVVAA</sequence>
<dbReference type="SUPFAM" id="SSF52821">
    <property type="entry name" value="Rhodanese/Cell cycle control phosphatase"/>
    <property type="match status" value="1"/>
</dbReference>
<reference evidence="2 3" key="1">
    <citation type="journal article" date="2021" name="ACS Chem. Biol.">
        <title>Genomic-Led Discovery of a Novel Glycopeptide Antibiotic by Nonomuraea coxensis DSM 45129.</title>
        <authorList>
            <person name="Yushchuk O."/>
            <person name="Vior N.M."/>
            <person name="Andreo-Vidal A."/>
            <person name="Berini F."/>
            <person name="Ruckert C."/>
            <person name="Busche T."/>
            <person name="Binda E."/>
            <person name="Kalinowski J."/>
            <person name="Truman A.W."/>
            <person name="Marinelli F."/>
        </authorList>
    </citation>
    <scope>NUCLEOTIDE SEQUENCE [LARGE SCALE GENOMIC DNA]</scope>
    <source>
        <strain evidence="2 3">DSM 45129</strain>
    </source>
</reference>
<gene>
    <name evidence="2" type="ORF">Nocox_02655</name>
</gene>
<organism evidence="2 3">
    <name type="scientific">Nonomuraea coxensis DSM 45129</name>
    <dbReference type="NCBI Taxonomy" id="1122611"/>
    <lineage>
        <taxon>Bacteria</taxon>
        <taxon>Bacillati</taxon>
        <taxon>Actinomycetota</taxon>
        <taxon>Actinomycetes</taxon>
        <taxon>Streptosporangiales</taxon>
        <taxon>Streptosporangiaceae</taxon>
        <taxon>Nonomuraea</taxon>
    </lineage>
</organism>
<dbReference type="InterPro" id="IPR001763">
    <property type="entry name" value="Rhodanese-like_dom"/>
</dbReference>
<dbReference type="EMBL" id="CP068985">
    <property type="protein sequence ID" value="QYC38163.1"/>
    <property type="molecule type" value="Genomic_DNA"/>
</dbReference>